<feature type="compositionally biased region" description="Polar residues" evidence="3">
    <location>
        <begin position="424"/>
        <end position="436"/>
    </location>
</feature>
<evidence type="ECO:0000313" key="4">
    <source>
        <dbReference type="EMBL" id="NOG32927.1"/>
    </source>
</evidence>
<dbReference type="AlphaFoldDB" id="A0A7Y3TZ94"/>
<dbReference type="InterPro" id="IPR000989">
    <property type="entry name" value="Rep"/>
</dbReference>
<keyword evidence="5" id="KW-1185">Reference proteome</keyword>
<dbReference type="RefSeq" id="WP_171703380.1">
    <property type="nucleotide sequence ID" value="NZ_JABFHI010000018.1"/>
</dbReference>
<reference evidence="4 5" key="2">
    <citation type="submission" date="2020-06" db="EMBL/GenBank/DDBJ databases">
        <title>Halomonas songnenensis sp. nov., a moderately halophilic bacterium isolated from saline and alkaline soils.</title>
        <authorList>
            <person name="Jiang J."/>
            <person name="Pan Y."/>
        </authorList>
    </citation>
    <scope>NUCLEOTIDE SEQUENCE [LARGE SCALE GENOMIC DNA]</scope>
    <source>
        <strain evidence="4 5">TBZ9</strain>
    </source>
</reference>
<keyword evidence="2" id="KW-0235">DNA replication</keyword>
<evidence type="ECO:0000256" key="1">
    <source>
        <dbReference type="ARBA" id="ARBA00008909"/>
    </source>
</evidence>
<accession>A0A7Y3TZ94</accession>
<dbReference type="Proteomes" id="UP000588806">
    <property type="component" value="Unassembled WGS sequence"/>
</dbReference>
<proteinExistence type="inferred from homology"/>
<feature type="region of interest" description="Disordered" evidence="3">
    <location>
        <begin position="420"/>
        <end position="454"/>
    </location>
</feature>
<dbReference type="EMBL" id="JABFHI010000018">
    <property type="protein sequence ID" value="NOG32927.1"/>
    <property type="molecule type" value="Genomic_DNA"/>
</dbReference>
<evidence type="ECO:0000256" key="2">
    <source>
        <dbReference type="ARBA" id="ARBA00022705"/>
    </source>
</evidence>
<dbReference type="Pfam" id="PF01446">
    <property type="entry name" value="Rep_1"/>
    <property type="match status" value="1"/>
</dbReference>
<sequence length="532" mass="58794">MYLKPGNHTLQKQLRDFPGEASGAAGNAALGTVAKSSPTCEKNPGAFDRRLVRAERYALTSEARRLLLNEGRRQGLEWQHKIHRTAGCMYIPHGKIHVHQSCEHGHAFYSGVQVCGSIWGCPVCAAKISERRRQEVEQSVDWAYESGLQPMMVTLTFPHQRSDDLGGLLDKQRLALAKLRKGRVWDLAKQRWQFQGLVRALEITHSERNGWHPHTHELWFVSAETTAGDVKTTVMKRWKRICQDVGLLDPKNEQSWRAFDVRAVDVKAWCSAGEYLAKADDAKHWGVDREMSKASSKGTKNGKRSGRHPFKLLAESLDGSERAGQLYVDFIQKVTERRVRALFFSPGLKGRIGIDDHTDEELAEEQRDEAVALGQLTPDDWRLIRRLGRQSAVLDAAEIGGWNAIVMLLAGLRDAEGIEHSEVKQQTPEQAQQSADETAAARQQERQAQAAAQSAGRDLDAALARMRGQSAAVHVTMLDDAEQGLKAFEAEVVRIGWFAASLAFASGGREATLGVKGAAPLARPQVGTAGVG</sequence>
<dbReference type="GO" id="GO:0006260">
    <property type="term" value="P:DNA replication"/>
    <property type="evidence" value="ECO:0007669"/>
    <property type="project" value="UniProtKB-KW"/>
</dbReference>
<gene>
    <name evidence="4" type="ORF">HLB35_16215</name>
</gene>
<feature type="compositionally biased region" description="Low complexity" evidence="3">
    <location>
        <begin position="440"/>
        <end position="454"/>
    </location>
</feature>
<comment type="similarity">
    <text evidence="1">Belongs to the Gram-positive plasmids replication protein type 1 family.</text>
</comment>
<evidence type="ECO:0000313" key="5">
    <source>
        <dbReference type="Proteomes" id="UP000588806"/>
    </source>
</evidence>
<protein>
    <submittedName>
        <fullName evidence="4">Protein rep</fullName>
    </submittedName>
</protein>
<organism evidence="4 5">
    <name type="scientific">Vreelandella azerica</name>
    <dbReference type="NCBI Taxonomy" id="2732867"/>
    <lineage>
        <taxon>Bacteria</taxon>
        <taxon>Pseudomonadati</taxon>
        <taxon>Pseudomonadota</taxon>
        <taxon>Gammaproteobacteria</taxon>
        <taxon>Oceanospirillales</taxon>
        <taxon>Halomonadaceae</taxon>
        <taxon>Vreelandella</taxon>
    </lineage>
</organism>
<name>A0A7Y3TZ94_9GAMM</name>
<evidence type="ECO:0000256" key="3">
    <source>
        <dbReference type="SAM" id="MobiDB-lite"/>
    </source>
</evidence>
<comment type="caution">
    <text evidence="4">The sequence shown here is derived from an EMBL/GenBank/DDBJ whole genome shotgun (WGS) entry which is preliminary data.</text>
</comment>
<reference evidence="4 5" key="1">
    <citation type="submission" date="2020-05" db="EMBL/GenBank/DDBJ databases">
        <authorList>
            <person name="Ruan W."/>
            <person name="Jeon C.O."/>
            <person name="Chun B.H."/>
        </authorList>
    </citation>
    <scope>NUCLEOTIDE SEQUENCE [LARGE SCALE GENOMIC DNA]</scope>
    <source>
        <strain evidence="4 5">TBZ9</strain>
    </source>
</reference>
<dbReference type="GO" id="GO:0003677">
    <property type="term" value="F:DNA binding"/>
    <property type="evidence" value="ECO:0007669"/>
    <property type="project" value="InterPro"/>
</dbReference>